<proteinExistence type="predicted"/>
<gene>
    <name evidence="2" type="ORF">Ctob_006840</name>
</gene>
<feature type="compositionally biased region" description="Basic residues" evidence="1">
    <location>
        <begin position="32"/>
        <end position="52"/>
    </location>
</feature>
<feature type="compositionally biased region" description="Acidic residues" evidence="1">
    <location>
        <begin position="8"/>
        <end position="24"/>
    </location>
</feature>
<dbReference type="AlphaFoldDB" id="A0A0M0K3C9"/>
<organism evidence="2 3">
    <name type="scientific">Chrysochromulina tobinii</name>
    <dbReference type="NCBI Taxonomy" id="1460289"/>
    <lineage>
        <taxon>Eukaryota</taxon>
        <taxon>Haptista</taxon>
        <taxon>Haptophyta</taxon>
        <taxon>Prymnesiophyceae</taxon>
        <taxon>Prymnesiales</taxon>
        <taxon>Chrysochromulinaceae</taxon>
        <taxon>Chrysochromulina</taxon>
    </lineage>
</organism>
<dbReference type="EMBL" id="JWZX01001601">
    <property type="protein sequence ID" value="KOO33097.1"/>
    <property type="molecule type" value="Genomic_DNA"/>
</dbReference>
<protein>
    <submittedName>
        <fullName evidence="2">Uncharacterized protein</fullName>
    </submittedName>
</protein>
<evidence type="ECO:0000256" key="1">
    <source>
        <dbReference type="SAM" id="MobiDB-lite"/>
    </source>
</evidence>
<evidence type="ECO:0000313" key="3">
    <source>
        <dbReference type="Proteomes" id="UP000037460"/>
    </source>
</evidence>
<feature type="region of interest" description="Disordered" evidence="1">
    <location>
        <begin position="1"/>
        <end position="52"/>
    </location>
</feature>
<comment type="caution">
    <text evidence="2">The sequence shown here is derived from an EMBL/GenBank/DDBJ whole genome shotgun (WGS) entry which is preliminary data.</text>
</comment>
<name>A0A0M0K3C9_9EUKA</name>
<accession>A0A0M0K3C9</accession>
<keyword evidence="3" id="KW-1185">Reference proteome</keyword>
<sequence length="656" mass="72204">MDPRDVSDGDFDDESSADEEEELDEQRQQTSSKKRKKKSRRKEKKRNQQRRAPKTLFWQMATLCHGVWGGLVKRTNEEKWGTIYDRRVSLLALDPSSATHRGMEELEAGAIACYANAATIVHAPGDRGAIIGAAVYIDSALPVTNAERLLDAAIERGRKHLQQLGDGLELRTAWVQTAAAMPEAQLCDRVRGNVRVGLGWAEMATHRHQHFRGIPQEPVEQGGMWWPRISAAHEAGGARLCELWLPVLSTALEIVQHLPIGRGGSCTTVADLKATVGCLAFPSHRLKIAYTHKGRPFLQSTKPEEELAVRCIHRVSMLLAEGDEANGATAAACPNLLPARVRELVNQHGKTLCHVDPRDCGLLAKLLGAEAAQAAGIEVVKYRRHRPLPPDSPECDFFQTVVVIFFGCSEMEALSIIGIEASEHSAVLKAPLGQGGVMMAIYLLDFSKRYHGNPRSAAGLPPGAWAFRATPYATVHGATWAQRIERMPPQEAEQMLRALARLPGGKTLGSAARGNRKGDVDDLRGCSAGGEGGALLAHTAMAETAAVEMREQDGDYVSVNMDEHSKADTKLPIGTEVEVFFNMELLWEQATVIDHIPEIDQHNVVYYNYLFYYKSDGLKLSHHRGTIRLRMRRSVYAALQLSDTSRVTGSRTRGCM</sequence>
<dbReference type="Proteomes" id="UP000037460">
    <property type="component" value="Unassembled WGS sequence"/>
</dbReference>
<reference evidence="3" key="1">
    <citation type="journal article" date="2015" name="PLoS Genet.">
        <title>Genome Sequence and Transcriptome Analyses of Chrysochromulina tobin: Metabolic Tools for Enhanced Algal Fitness in the Prominent Order Prymnesiales (Haptophyceae).</title>
        <authorList>
            <person name="Hovde B.T."/>
            <person name="Deodato C.R."/>
            <person name="Hunsperger H.M."/>
            <person name="Ryken S.A."/>
            <person name="Yost W."/>
            <person name="Jha R.K."/>
            <person name="Patterson J."/>
            <person name="Monnat R.J. Jr."/>
            <person name="Barlow S.B."/>
            <person name="Starkenburg S.R."/>
            <person name="Cattolico R.A."/>
        </authorList>
    </citation>
    <scope>NUCLEOTIDE SEQUENCE</scope>
    <source>
        <strain evidence="3">CCMP291</strain>
    </source>
</reference>
<evidence type="ECO:0000313" key="2">
    <source>
        <dbReference type="EMBL" id="KOO33097.1"/>
    </source>
</evidence>